<accession>A0AA40KVZ4</accession>
<sequence>MGRQQQQQQQQVVPGKETQRREEENERGASRGTVCVPFAFETGAPLSASCSSDKAARLASPNRLYVPRANAQRGTGRTVLENRRYFELLQPPERQSYGDLLGLISRREVFCSKDVKVLLLLKI</sequence>
<feature type="compositionally biased region" description="Low complexity" evidence="1">
    <location>
        <begin position="1"/>
        <end position="11"/>
    </location>
</feature>
<feature type="region of interest" description="Disordered" evidence="1">
    <location>
        <begin position="1"/>
        <end position="30"/>
    </location>
</feature>
<evidence type="ECO:0000313" key="3">
    <source>
        <dbReference type="Proteomes" id="UP001177670"/>
    </source>
</evidence>
<dbReference type="EMBL" id="JAHYIQ010000002">
    <property type="protein sequence ID" value="KAK1134864.1"/>
    <property type="molecule type" value="Genomic_DNA"/>
</dbReference>
<proteinExistence type="predicted"/>
<evidence type="ECO:0000313" key="2">
    <source>
        <dbReference type="EMBL" id="KAK1134864.1"/>
    </source>
</evidence>
<comment type="caution">
    <text evidence="2">The sequence shown here is derived from an EMBL/GenBank/DDBJ whole genome shotgun (WGS) entry which is preliminary data.</text>
</comment>
<feature type="compositionally biased region" description="Basic and acidic residues" evidence="1">
    <location>
        <begin position="17"/>
        <end position="29"/>
    </location>
</feature>
<reference evidence="2" key="1">
    <citation type="submission" date="2021-10" db="EMBL/GenBank/DDBJ databases">
        <title>Melipona bicolor Genome sequencing and assembly.</title>
        <authorList>
            <person name="Araujo N.S."/>
            <person name="Arias M.C."/>
        </authorList>
    </citation>
    <scope>NUCLEOTIDE SEQUENCE</scope>
    <source>
        <strain evidence="2">USP_2M_L1-L4_2017</strain>
        <tissue evidence="2">Whole body</tissue>
    </source>
</reference>
<evidence type="ECO:0000256" key="1">
    <source>
        <dbReference type="SAM" id="MobiDB-lite"/>
    </source>
</evidence>
<dbReference type="AlphaFoldDB" id="A0AA40KVZ4"/>
<protein>
    <submittedName>
        <fullName evidence="2">Uncharacterized protein</fullName>
    </submittedName>
</protein>
<name>A0AA40KVZ4_9HYME</name>
<gene>
    <name evidence="2" type="ORF">K0M31_007632</name>
</gene>
<keyword evidence="3" id="KW-1185">Reference proteome</keyword>
<dbReference type="Proteomes" id="UP001177670">
    <property type="component" value="Unassembled WGS sequence"/>
</dbReference>
<organism evidence="2 3">
    <name type="scientific">Melipona bicolor</name>
    <dbReference type="NCBI Taxonomy" id="60889"/>
    <lineage>
        <taxon>Eukaryota</taxon>
        <taxon>Metazoa</taxon>
        <taxon>Ecdysozoa</taxon>
        <taxon>Arthropoda</taxon>
        <taxon>Hexapoda</taxon>
        <taxon>Insecta</taxon>
        <taxon>Pterygota</taxon>
        <taxon>Neoptera</taxon>
        <taxon>Endopterygota</taxon>
        <taxon>Hymenoptera</taxon>
        <taxon>Apocrita</taxon>
        <taxon>Aculeata</taxon>
        <taxon>Apoidea</taxon>
        <taxon>Anthophila</taxon>
        <taxon>Apidae</taxon>
        <taxon>Melipona</taxon>
    </lineage>
</organism>